<dbReference type="InterPro" id="IPR013785">
    <property type="entry name" value="Aldolase_TIM"/>
</dbReference>
<dbReference type="GO" id="GO:0016491">
    <property type="term" value="F:oxidoreductase activity"/>
    <property type="evidence" value="ECO:0007669"/>
    <property type="project" value="UniProtKB-KW"/>
</dbReference>
<dbReference type="Proteomes" id="UP000593842">
    <property type="component" value="Chromosome"/>
</dbReference>
<evidence type="ECO:0000256" key="4">
    <source>
        <dbReference type="ARBA" id="ARBA00022643"/>
    </source>
</evidence>
<dbReference type="GO" id="GO:0046872">
    <property type="term" value="F:metal ion binding"/>
    <property type="evidence" value="ECO:0007669"/>
    <property type="project" value="UniProtKB-KW"/>
</dbReference>
<dbReference type="InterPro" id="IPR051793">
    <property type="entry name" value="NADH:flavin_oxidoreductase"/>
</dbReference>
<gene>
    <name evidence="10" type="ORF">Fi14EGH31_09250</name>
</gene>
<keyword evidence="5" id="KW-0479">Metal-binding</keyword>
<dbReference type="EMBL" id="AP024085">
    <property type="protein sequence ID" value="BCL57213.1"/>
    <property type="molecule type" value="Genomic_DNA"/>
</dbReference>
<reference evidence="11" key="1">
    <citation type="submission" date="2020-09" db="EMBL/GenBank/DDBJ databases">
        <title>Complete genome sequencing of Faecalibacillus intestinalis strain 14EGH31.</title>
        <authorList>
            <person name="Sakamoto M."/>
            <person name="Murakami T."/>
            <person name="Mori H."/>
        </authorList>
    </citation>
    <scope>NUCLEOTIDE SEQUENCE [LARGE SCALE GENOMIC DNA]</scope>
    <source>
        <strain evidence="11">14EGH31</strain>
    </source>
</reference>
<evidence type="ECO:0000256" key="3">
    <source>
        <dbReference type="ARBA" id="ARBA00022630"/>
    </source>
</evidence>
<evidence type="ECO:0000256" key="7">
    <source>
        <dbReference type="ARBA" id="ARBA00023004"/>
    </source>
</evidence>
<keyword evidence="7" id="KW-0408">Iron</keyword>
<proteinExistence type="predicted"/>
<evidence type="ECO:0000313" key="11">
    <source>
        <dbReference type="Proteomes" id="UP000593842"/>
    </source>
</evidence>
<feature type="domain" description="NADH:flavin oxidoreductase/NADH oxidase N-terminal" evidence="9">
    <location>
        <begin position="13"/>
        <end position="87"/>
    </location>
</feature>
<evidence type="ECO:0000256" key="6">
    <source>
        <dbReference type="ARBA" id="ARBA00023002"/>
    </source>
</evidence>
<dbReference type="GO" id="GO:0051536">
    <property type="term" value="F:iron-sulfur cluster binding"/>
    <property type="evidence" value="ECO:0007669"/>
    <property type="project" value="UniProtKB-KW"/>
</dbReference>
<dbReference type="Gene3D" id="3.20.20.70">
    <property type="entry name" value="Aldolase class I"/>
    <property type="match status" value="1"/>
</dbReference>
<dbReference type="SUPFAM" id="SSF51395">
    <property type="entry name" value="FMN-linked oxidoreductases"/>
    <property type="match status" value="1"/>
</dbReference>
<protein>
    <recommendedName>
        <fullName evidence="9">NADH:flavin oxidoreductase/NADH oxidase N-terminal domain-containing protein</fullName>
    </recommendedName>
</protein>
<comment type="cofactor">
    <cofactor evidence="1">
        <name>FMN</name>
        <dbReference type="ChEBI" id="CHEBI:58210"/>
    </cofactor>
</comment>
<organism evidence="10 11">
    <name type="scientific">Faecalibacillus intestinalis</name>
    <dbReference type="NCBI Taxonomy" id="1982626"/>
    <lineage>
        <taxon>Bacteria</taxon>
        <taxon>Bacillati</taxon>
        <taxon>Bacillota</taxon>
        <taxon>Erysipelotrichia</taxon>
        <taxon>Erysipelotrichales</taxon>
        <taxon>Coprobacillaceae</taxon>
        <taxon>Faecalibacillus</taxon>
    </lineage>
</organism>
<dbReference type="AlphaFoldDB" id="A0A7I8DZL0"/>
<evidence type="ECO:0000259" key="9">
    <source>
        <dbReference type="Pfam" id="PF00724"/>
    </source>
</evidence>
<comment type="cofactor">
    <cofactor evidence="2">
        <name>[4Fe-4S] cluster</name>
        <dbReference type="ChEBI" id="CHEBI:49883"/>
    </cofactor>
</comment>
<dbReference type="PANTHER" id="PTHR42917:SF2">
    <property type="entry name" value="2,4-DIENOYL-COA REDUCTASE [(2E)-ENOYL-COA-PRODUCING]"/>
    <property type="match status" value="1"/>
</dbReference>
<keyword evidence="4" id="KW-0288">FMN</keyword>
<keyword evidence="3" id="KW-0285">Flavoprotein</keyword>
<sequence>MIDVSAGLSDSIHKQIDASYYPDGWRRYMARAIKEAFPDKIVMTSGNIRNPQSACEILENQDADLIGMGRQTIANPSWSHKVKTGKIDEIRQCISCNIGCAGHHIGLNRPIRCTVNPDVFYDDFYKKQKVNKKTNVVVIGGGNSRT</sequence>
<name>A0A7I8DZL0_9FIRM</name>
<evidence type="ECO:0000256" key="5">
    <source>
        <dbReference type="ARBA" id="ARBA00022723"/>
    </source>
</evidence>
<evidence type="ECO:0000256" key="2">
    <source>
        <dbReference type="ARBA" id="ARBA00001966"/>
    </source>
</evidence>
<evidence type="ECO:0000313" key="10">
    <source>
        <dbReference type="EMBL" id="BCL57213.1"/>
    </source>
</evidence>
<dbReference type="GO" id="GO:0010181">
    <property type="term" value="F:FMN binding"/>
    <property type="evidence" value="ECO:0007669"/>
    <property type="project" value="InterPro"/>
</dbReference>
<keyword evidence="6" id="KW-0560">Oxidoreductase</keyword>
<dbReference type="KEGG" id="fit:Fi14EGH31_09250"/>
<dbReference type="Pfam" id="PF00724">
    <property type="entry name" value="Oxidored_FMN"/>
    <property type="match status" value="1"/>
</dbReference>
<dbReference type="InterPro" id="IPR001155">
    <property type="entry name" value="OxRdtase_FMN_N"/>
</dbReference>
<evidence type="ECO:0000256" key="1">
    <source>
        <dbReference type="ARBA" id="ARBA00001917"/>
    </source>
</evidence>
<dbReference type="PANTHER" id="PTHR42917">
    <property type="entry name" value="2,4-DIENOYL-COA REDUCTASE"/>
    <property type="match status" value="1"/>
</dbReference>
<accession>A0A7I8DZL0</accession>
<evidence type="ECO:0000256" key="8">
    <source>
        <dbReference type="ARBA" id="ARBA00023014"/>
    </source>
</evidence>
<keyword evidence="8" id="KW-0411">Iron-sulfur</keyword>